<feature type="domain" description="YrdC-like" evidence="7">
    <location>
        <begin position="9"/>
        <end position="196"/>
    </location>
</feature>
<dbReference type="EMBL" id="MFIF01000013">
    <property type="protein sequence ID" value="OGF86634.1"/>
    <property type="molecule type" value="Genomic_DNA"/>
</dbReference>
<dbReference type="SUPFAM" id="SSF55821">
    <property type="entry name" value="YrdC/RibB"/>
    <property type="match status" value="1"/>
</dbReference>
<evidence type="ECO:0000256" key="3">
    <source>
        <dbReference type="ARBA" id="ARBA00012584"/>
    </source>
</evidence>
<dbReference type="GO" id="GO:0061710">
    <property type="term" value="F:L-threonylcarbamoyladenylate synthase"/>
    <property type="evidence" value="ECO:0007669"/>
    <property type="project" value="UniProtKB-EC"/>
</dbReference>
<dbReference type="GO" id="GO:0005737">
    <property type="term" value="C:cytoplasm"/>
    <property type="evidence" value="ECO:0007669"/>
    <property type="project" value="UniProtKB-SubCell"/>
</dbReference>
<evidence type="ECO:0000256" key="1">
    <source>
        <dbReference type="ARBA" id="ARBA00004496"/>
    </source>
</evidence>
<dbReference type="GO" id="GO:0000049">
    <property type="term" value="F:tRNA binding"/>
    <property type="evidence" value="ECO:0007669"/>
    <property type="project" value="TreeGrafter"/>
</dbReference>
<dbReference type="PROSITE" id="PS51163">
    <property type="entry name" value="YRDC"/>
    <property type="match status" value="1"/>
</dbReference>
<dbReference type="GO" id="GO:0003725">
    <property type="term" value="F:double-stranded RNA binding"/>
    <property type="evidence" value="ECO:0007669"/>
    <property type="project" value="InterPro"/>
</dbReference>
<evidence type="ECO:0000256" key="5">
    <source>
        <dbReference type="ARBA" id="ARBA00022679"/>
    </source>
</evidence>
<dbReference type="Proteomes" id="UP000177346">
    <property type="component" value="Unassembled WGS sequence"/>
</dbReference>
<accession>A0A1F5XFB3</accession>
<evidence type="ECO:0000256" key="2">
    <source>
        <dbReference type="ARBA" id="ARBA00007663"/>
    </source>
</evidence>
<proteinExistence type="inferred from homology"/>
<comment type="catalytic activity">
    <reaction evidence="6">
        <text>L-threonine + hydrogencarbonate + ATP = L-threonylcarbamoyladenylate + diphosphate + H2O</text>
        <dbReference type="Rhea" id="RHEA:36407"/>
        <dbReference type="ChEBI" id="CHEBI:15377"/>
        <dbReference type="ChEBI" id="CHEBI:17544"/>
        <dbReference type="ChEBI" id="CHEBI:30616"/>
        <dbReference type="ChEBI" id="CHEBI:33019"/>
        <dbReference type="ChEBI" id="CHEBI:57926"/>
        <dbReference type="ChEBI" id="CHEBI:73682"/>
        <dbReference type="EC" id="2.7.7.87"/>
    </reaction>
</comment>
<keyword evidence="5" id="KW-0808">Transferase</keyword>
<comment type="subcellular location">
    <subcellularLocation>
        <location evidence="1">Cytoplasm</location>
    </subcellularLocation>
</comment>
<organism evidence="8 9">
    <name type="scientific">Candidatus Giovannonibacteria bacterium RIFCSPLOWO2_01_FULL_46_32</name>
    <dbReference type="NCBI Taxonomy" id="1798353"/>
    <lineage>
        <taxon>Bacteria</taxon>
        <taxon>Candidatus Giovannoniibacteriota</taxon>
    </lineage>
</organism>
<dbReference type="Gene3D" id="3.90.870.10">
    <property type="entry name" value="DHBP synthase"/>
    <property type="match status" value="1"/>
</dbReference>
<evidence type="ECO:0000313" key="8">
    <source>
        <dbReference type="EMBL" id="OGF86634.1"/>
    </source>
</evidence>
<dbReference type="GO" id="GO:0006450">
    <property type="term" value="P:regulation of translational fidelity"/>
    <property type="evidence" value="ECO:0007669"/>
    <property type="project" value="TreeGrafter"/>
</dbReference>
<dbReference type="InterPro" id="IPR017945">
    <property type="entry name" value="DHBP_synth_RibB-like_a/b_dom"/>
</dbReference>
<comment type="similarity">
    <text evidence="2">Belongs to the SUA5 family.</text>
</comment>
<name>A0A1F5XFB3_9BACT</name>
<keyword evidence="4" id="KW-0963">Cytoplasm</keyword>
<evidence type="ECO:0000256" key="6">
    <source>
        <dbReference type="ARBA" id="ARBA00048366"/>
    </source>
</evidence>
<evidence type="ECO:0000256" key="4">
    <source>
        <dbReference type="ARBA" id="ARBA00022490"/>
    </source>
</evidence>
<dbReference type="AlphaFoldDB" id="A0A1F5XFB3"/>
<dbReference type="Pfam" id="PF01300">
    <property type="entry name" value="Sua5_yciO_yrdC"/>
    <property type="match status" value="1"/>
</dbReference>
<gene>
    <name evidence="8" type="ORF">A3B19_01660</name>
</gene>
<dbReference type="PANTHER" id="PTHR17490:SF10">
    <property type="entry name" value="THREONYLCARBAMOYL-AMP SYNTHASE"/>
    <property type="match status" value="1"/>
</dbReference>
<comment type="caution">
    <text evidence="8">The sequence shown here is derived from an EMBL/GenBank/DDBJ whole genome shotgun (WGS) entry which is preliminary data.</text>
</comment>
<protein>
    <recommendedName>
        <fullName evidence="3">L-threonylcarbamoyladenylate synthase</fullName>
        <ecNumber evidence="3">2.7.7.87</ecNumber>
    </recommendedName>
</protein>
<reference evidence="8 9" key="1">
    <citation type="journal article" date="2016" name="Nat. Commun.">
        <title>Thousands of microbial genomes shed light on interconnected biogeochemical processes in an aquifer system.</title>
        <authorList>
            <person name="Anantharaman K."/>
            <person name="Brown C.T."/>
            <person name="Hug L.A."/>
            <person name="Sharon I."/>
            <person name="Castelle C.J."/>
            <person name="Probst A.J."/>
            <person name="Thomas B.C."/>
            <person name="Singh A."/>
            <person name="Wilkins M.J."/>
            <person name="Karaoz U."/>
            <person name="Brodie E.L."/>
            <person name="Williams K.H."/>
            <person name="Hubbard S.S."/>
            <person name="Banfield J.F."/>
        </authorList>
    </citation>
    <scope>NUCLEOTIDE SEQUENCE [LARGE SCALE GENOMIC DNA]</scope>
</reference>
<dbReference type="PANTHER" id="PTHR17490">
    <property type="entry name" value="SUA5"/>
    <property type="match status" value="1"/>
</dbReference>
<dbReference type="InterPro" id="IPR006070">
    <property type="entry name" value="Sua5-like_dom"/>
</dbReference>
<dbReference type="NCBIfam" id="TIGR00057">
    <property type="entry name" value="L-threonylcarbamoyladenylate synthase"/>
    <property type="match status" value="1"/>
</dbReference>
<sequence>MEIIPLGEDDIFEKVVSALEAGNVVAIPTDTVYGLVADATNKDAVQKIFELKKRGPEKALGIFVSSIPMLEEYAQMPLEYYDGLSKLWPGPITAILKSKNILPAILHQKTPNIGVRIPDNTLLLEVIRRIGRPLVQTSANVSDEPVLTTAADIARVFDMQNSLQYIIAASEPIDTIQSSAVDFTVAPPRILRSGQFTKEELEEVFQTKFESAMNG</sequence>
<evidence type="ECO:0000313" key="9">
    <source>
        <dbReference type="Proteomes" id="UP000177346"/>
    </source>
</evidence>
<dbReference type="InterPro" id="IPR050156">
    <property type="entry name" value="TC-AMP_synthase_SUA5"/>
</dbReference>
<dbReference type="EC" id="2.7.7.87" evidence="3"/>
<evidence type="ECO:0000259" key="7">
    <source>
        <dbReference type="PROSITE" id="PS51163"/>
    </source>
</evidence>